<proteinExistence type="predicted"/>
<evidence type="ECO:0000313" key="2">
    <source>
        <dbReference type="EMBL" id="MBA0599983.1"/>
    </source>
</evidence>
<feature type="domain" description="Zinc knuckle CX2CX4HX4C" evidence="1">
    <location>
        <begin position="2"/>
        <end position="32"/>
    </location>
</feature>
<dbReference type="EMBL" id="JABEZZ010000011">
    <property type="protein sequence ID" value="MBA0599983.1"/>
    <property type="molecule type" value="Genomic_DNA"/>
</dbReference>
<reference evidence="2 3" key="1">
    <citation type="journal article" date="2019" name="Genome Biol. Evol.">
        <title>Insights into the evolution of the New World diploid cottons (Gossypium, subgenus Houzingenia) based on genome sequencing.</title>
        <authorList>
            <person name="Grover C.E."/>
            <person name="Arick M.A. 2nd"/>
            <person name="Thrash A."/>
            <person name="Conover J.L."/>
            <person name="Sanders W.S."/>
            <person name="Peterson D.G."/>
            <person name="Frelichowski J.E."/>
            <person name="Scheffler J.A."/>
            <person name="Scheffler B.E."/>
            <person name="Wendel J.F."/>
        </authorList>
    </citation>
    <scope>NUCLEOTIDE SEQUENCE [LARGE SCALE GENOMIC DNA]</scope>
    <source>
        <strain evidence="2">8</strain>
        <tissue evidence="2">Leaf</tissue>
    </source>
</reference>
<accession>A0A7J8QFC1</accession>
<dbReference type="AlphaFoldDB" id="A0A7J8QFC1"/>
<sequence>AKERVWLTFKYENLLTFYFGCGKLGHGVKECEVIPLGEHGKGVDEFPYSVTLKVRGFGALSSPIIMEDSINGGDSIIMADYEKQVALDNMNTQFGPVSPIEENSKKPKKVSWKQIARGVDQRLLDGKSTENNENIMLECLWIGESTGSKEASTYTEGVYSLDGLLYGD</sequence>
<comment type="caution">
    <text evidence="2">The sequence shown here is derived from an EMBL/GenBank/DDBJ whole genome shotgun (WGS) entry which is preliminary data.</text>
</comment>
<dbReference type="Proteomes" id="UP000593578">
    <property type="component" value="Unassembled WGS sequence"/>
</dbReference>
<dbReference type="InterPro" id="IPR025836">
    <property type="entry name" value="Zn_knuckle_CX2CX4HX4C"/>
</dbReference>
<feature type="non-terminal residue" evidence="2">
    <location>
        <position position="1"/>
    </location>
</feature>
<organism evidence="2 3">
    <name type="scientific">Gossypium raimondii</name>
    <name type="common">Peruvian cotton</name>
    <name type="synonym">Gossypium klotzschianum subsp. raimondii</name>
    <dbReference type="NCBI Taxonomy" id="29730"/>
    <lineage>
        <taxon>Eukaryota</taxon>
        <taxon>Viridiplantae</taxon>
        <taxon>Streptophyta</taxon>
        <taxon>Embryophyta</taxon>
        <taxon>Tracheophyta</taxon>
        <taxon>Spermatophyta</taxon>
        <taxon>Magnoliopsida</taxon>
        <taxon>eudicotyledons</taxon>
        <taxon>Gunneridae</taxon>
        <taxon>Pentapetalae</taxon>
        <taxon>rosids</taxon>
        <taxon>malvids</taxon>
        <taxon>Malvales</taxon>
        <taxon>Malvaceae</taxon>
        <taxon>Malvoideae</taxon>
        <taxon>Gossypium</taxon>
    </lineage>
</organism>
<name>A0A7J8QFC1_GOSRA</name>
<evidence type="ECO:0000259" key="1">
    <source>
        <dbReference type="Pfam" id="PF14392"/>
    </source>
</evidence>
<gene>
    <name evidence="2" type="ORF">Gorai_006182</name>
</gene>
<dbReference type="Pfam" id="PF14392">
    <property type="entry name" value="zf-CCHC_4"/>
    <property type="match status" value="1"/>
</dbReference>
<evidence type="ECO:0000313" key="3">
    <source>
        <dbReference type="Proteomes" id="UP000593578"/>
    </source>
</evidence>
<protein>
    <recommendedName>
        <fullName evidence="1">Zinc knuckle CX2CX4HX4C domain-containing protein</fullName>
    </recommendedName>
</protein>